<keyword evidence="1" id="KW-0472">Membrane</keyword>
<gene>
    <name evidence="2" type="ORF">DVH29_13085</name>
</gene>
<evidence type="ECO:0000313" key="3">
    <source>
        <dbReference type="Proteomes" id="UP000253759"/>
    </source>
</evidence>
<comment type="caution">
    <text evidence="2">The sequence shown here is derived from an EMBL/GenBank/DDBJ whole genome shotgun (WGS) entry which is preliminary data.</text>
</comment>
<keyword evidence="3" id="KW-1185">Reference proteome</keyword>
<protein>
    <submittedName>
        <fullName evidence="2">DUF2189 domain-containing protein</fullName>
    </submittedName>
</protein>
<feature type="transmembrane region" description="Helical" evidence="1">
    <location>
        <begin position="172"/>
        <end position="197"/>
    </location>
</feature>
<proteinExistence type="predicted"/>
<sequence>MSETDERYWLLSKPSGIEKTHSPELQRNYPPSRVFSWLKAGWHDVYTDPWPSLLYGLMVSFISALLIYCLFEFNIDYILLPTLSGFLIMAPLLAMGLYQKSAKLARNEPVTLADLMGVKAASGGQVFFVGLMLSLLALVWIRAAVIVYALFYGYRAFPGIAESIPLIFGTPLGLAMLFTGVCVGGLFAAFGFAVSAFSVPMLLDRRTDALTAMGTSMALVWNNFPVMLAWGAVVLALVIVSIATALIGFIVIFPLLGHATWHAYRDMIGD</sequence>
<reference evidence="3" key="1">
    <citation type="submission" date="2018-07" db="EMBL/GenBank/DDBJ databases">
        <authorList>
            <person name="Liu B.-T."/>
            <person name="Du Z."/>
        </authorList>
    </citation>
    <scope>NUCLEOTIDE SEQUENCE [LARGE SCALE GENOMIC DNA]</scope>
    <source>
        <strain evidence="3">XYN52</strain>
    </source>
</reference>
<dbReference type="RefSeq" id="WP_114646636.1">
    <property type="nucleotide sequence ID" value="NZ_QQNH01000023.1"/>
</dbReference>
<dbReference type="Pfam" id="PF09955">
    <property type="entry name" value="DUF2189"/>
    <property type="match status" value="1"/>
</dbReference>
<organism evidence="2 3">
    <name type="scientific">Pelagibacterium lacus</name>
    <dbReference type="NCBI Taxonomy" id="2282655"/>
    <lineage>
        <taxon>Bacteria</taxon>
        <taxon>Pseudomonadati</taxon>
        <taxon>Pseudomonadota</taxon>
        <taxon>Alphaproteobacteria</taxon>
        <taxon>Hyphomicrobiales</taxon>
        <taxon>Devosiaceae</taxon>
        <taxon>Pelagibacterium</taxon>
    </lineage>
</organism>
<dbReference type="OrthoDB" id="9809543at2"/>
<dbReference type="InterPro" id="IPR018692">
    <property type="entry name" value="DUF2189"/>
</dbReference>
<feature type="transmembrane region" description="Helical" evidence="1">
    <location>
        <begin position="78"/>
        <end position="98"/>
    </location>
</feature>
<dbReference type="Proteomes" id="UP000253759">
    <property type="component" value="Unassembled WGS sequence"/>
</dbReference>
<evidence type="ECO:0000256" key="1">
    <source>
        <dbReference type="SAM" id="Phobius"/>
    </source>
</evidence>
<dbReference type="AlphaFoldDB" id="A0A369W247"/>
<accession>A0A369W247</accession>
<keyword evidence="1" id="KW-1133">Transmembrane helix</keyword>
<feature type="transmembrane region" description="Helical" evidence="1">
    <location>
        <begin position="52"/>
        <end position="71"/>
    </location>
</feature>
<keyword evidence="1" id="KW-0812">Transmembrane</keyword>
<feature type="transmembrane region" description="Helical" evidence="1">
    <location>
        <begin position="126"/>
        <end position="151"/>
    </location>
</feature>
<evidence type="ECO:0000313" key="2">
    <source>
        <dbReference type="EMBL" id="RDE08099.1"/>
    </source>
</evidence>
<dbReference type="EMBL" id="QQNH01000023">
    <property type="protein sequence ID" value="RDE08099.1"/>
    <property type="molecule type" value="Genomic_DNA"/>
</dbReference>
<name>A0A369W247_9HYPH</name>
<feature type="transmembrane region" description="Helical" evidence="1">
    <location>
        <begin position="227"/>
        <end position="257"/>
    </location>
</feature>